<feature type="compositionally biased region" description="Basic and acidic residues" evidence="1">
    <location>
        <begin position="19"/>
        <end position="31"/>
    </location>
</feature>
<feature type="domain" description="DUF2382" evidence="2">
    <location>
        <begin position="7"/>
        <end position="65"/>
    </location>
</feature>
<dbReference type="EMBL" id="JPRF03000025">
    <property type="protein sequence ID" value="OEV36574.1"/>
    <property type="molecule type" value="Genomic_DNA"/>
</dbReference>
<evidence type="ECO:0000259" key="2">
    <source>
        <dbReference type="Pfam" id="PF09557"/>
    </source>
</evidence>
<reference evidence="3" key="5">
    <citation type="submission" date="2020-09" db="EMBL/GenBank/DDBJ databases">
        <authorList>
            <person name="Sun Q."/>
            <person name="Ohkuma M."/>
        </authorList>
    </citation>
    <scope>NUCLEOTIDE SEQUENCE</scope>
    <source>
        <strain evidence="3">JCM 4434</strain>
    </source>
</reference>
<reference evidence="5" key="3">
    <citation type="submission" date="2016-08" db="EMBL/GenBank/DDBJ databases">
        <title>Sequencing, assembly and comparative genomics of S. aureofaciens ATCC 10762.</title>
        <authorList>
            <person name="Gradnigo J.S."/>
            <person name="Johnson N."/>
            <person name="Somerville G.A."/>
        </authorList>
    </citation>
    <scope>NUCLEOTIDE SEQUENCE [LARGE SCALE GENOMIC DNA]</scope>
    <source>
        <strain evidence="5">ATCC 10762 / DSM 40127 / CCM 3239 / JCM 4008 / LMG 5968 / NBRC 12843 / NCIMB 8234 / A-377</strain>
    </source>
</reference>
<organism evidence="4 5">
    <name type="scientific">Kitasatospora aureofaciens</name>
    <name type="common">Streptomyces aureofaciens</name>
    <dbReference type="NCBI Taxonomy" id="1894"/>
    <lineage>
        <taxon>Bacteria</taxon>
        <taxon>Bacillati</taxon>
        <taxon>Actinomycetota</taxon>
        <taxon>Actinomycetes</taxon>
        <taxon>Kitasatosporales</taxon>
        <taxon>Streptomycetaceae</taxon>
        <taxon>Kitasatospora</taxon>
    </lineage>
</organism>
<feature type="compositionally biased region" description="Basic and acidic residues" evidence="1">
    <location>
        <begin position="47"/>
        <end position="65"/>
    </location>
</feature>
<reference evidence="3" key="1">
    <citation type="journal article" date="2014" name="Int. J. Syst. Evol. Microbiol.">
        <title>Complete genome sequence of Corynebacterium casei LMG S-19264T (=DSM 44701T), isolated from a smear-ripened cheese.</title>
        <authorList>
            <consortium name="US DOE Joint Genome Institute (JGI-PGF)"/>
            <person name="Walter F."/>
            <person name="Albersmeier A."/>
            <person name="Kalinowski J."/>
            <person name="Ruckert C."/>
        </authorList>
    </citation>
    <scope>NUCLEOTIDE SEQUENCE</scope>
    <source>
        <strain evidence="3">JCM 4434</strain>
    </source>
</reference>
<keyword evidence="5" id="KW-1185">Reference proteome</keyword>
<evidence type="ECO:0000256" key="1">
    <source>
        <dbReference type="SAM" id="MobiDB-lite"/>
    </source>
</evidence>
<dbReference type="PANTHER" id="PTHR38463:SF1">
    <property type="entry name" value="STRESS RESPONSE PROTEIN YSNF"/>
    <property type="match status" value="1"/>
</dbReference>
<name>A0A1E7N7G3_KITAU</name>
<dbReference type="Proteomes" id="UP000610124">
    <property type="component" value="Unassembled WGS sequence"/>
</dbReference>
<accession>A0A1E7N7G3</accession>
<gene>
    <name evidence="3" type="ORF">GCM10010502_38170</name>
    <name evidence="4" type="ORF">HS99_0029075</name>
</gene>
<comment type="caution">
    <text evidence="4">The sequence shown here is derived from an EMBL/GenBank/DDBJ whole genome shotgun (WGS) entry which is preliminary data.</text>
</comment>
<proteinExistence type="predicted"/>
<reference evidence="4 5" key="2">
    <citation type="submission" date="2014-07" db="EMBL/GenBank/DDBJ databases">
        <authorList>
            <person name="Zhang J.E."/>
            <person name="Yang H."/>
            <person name="Guo J."/>
            <person name="Deng Z."/>
            <person name="Luo H."/>
            <person name="Luo M."/>
            <person name="Zhao B."/>
        </authorList>
    </citation>
    <scope>NUCLEOTIDE SEQUENCE [LARGE SCALE GENOMIC DNA]</scope>
    <source>
        <strain evidence="4">ATCC 10762</strain>
        <strain evidence="5">ATCC 10762 / DSM 40127 / CCM 3239 / JCM 4008 / LMG 5968 / NBRC 12843 / NCIMB 8234 / A-377</strain>
    </source>
</reference>
<dbReference type="InterPro" id="IPR052967">
    <property type="entry name" value="Stress_Response_Assoc"/>
</dbReference>
<accession>A0A8H9HR06</accession>
<dbReference type="Proteomes" id="UP000037395">
    <property type="component" value="Unassembled WGS sequence"/>
</dbReference>
<sequence>MWRLSPNRVTEEEQQTVPMRHEEARIEREPITEANRGAAMSGETISEAEHEVTLHAERPVVHTEPSRWNGCGW</sequence>
<dbReference type="InterPro" id="IPR019060">
    <property type="entry name" value="DUF2382"/>
</dbReference>
<feature type="region of interest" description="Disordered" evidence="1">
    <location>
        <begin position="1"/>
        <end position="73"/>
    </location>
</feature>
<protein>
    <recommendedName>
        <fullName evidence="2">DUF2382 domain-containing protein</fullName>
    </recommendedName>
</protein>
<dbReference type="AlphaFoldDB" id="A0A1E7N7G3"/>
<evidence type="ECO:0000313" key="4">
    <source>
        <dbReference type="EMBL" id="OEV36574.1"/>
    </source>
</evidence>
<dbReference type="EMBL" id="BMUB01000008">
    <property type="protein sequence ID" value="GGU82564.1"/>
    <property type="molecule type" value="Genomic_DNA"/>
</dbReference>
<dbReference type="Pfam" id="PF09557">
    <property type="entry name" value="DUF2382"/>
    <property type="match status" value="1"/>
</dbReference>
<reference evidence="4" key="4">
    <citation type="submission" date="2016-08" db="EMBL/GenBank/DDBJ databases">
        <title>Sequencing, Assembly and Comparative Genomics of S. aureofaciens ATCC 10762.</title>
        <authorList>
            <person name="Gradnigo J.S."/>
            <person name="Johnson N."/>
            <person name="Somerville G.A."/>
        </authorList>
    </citation>
    <scope>NUCLEOTIDE SEQUENCE [LARGE SCALE GENOMIC DNA]</scope>
    <source>
        <strain evidence="4">ATCC 10762</strain>
    </source>
</reference>
<evidence type="ECO:0000313" key="3">
    <source>
        <dbReference type="EMBL" id="GGU82564.1"/>
    </source>
</evidence>
<dbReference type="PANTHER" id="PTHR38463">
    <property type="entry name" value="STRESS RESPONSE PROTEIN YSNF"/>
    <property type="match status" value="1"/>
</dbReference>
<evidence type="ECO:0000313" key="5">
    <source>
        <dbReference type="Proteomes" id="UP000037395"/>
    </source>
</evidence>